<dbReference type="AlphaFoldDB" id="A0A1D9QMK2"/>
<sequence>MAATVAPELMMTSSASESESISFGVTSKRPLYNTSRNHLRPYWDDFGAYRAAGSMNTSASFNDFNWSVFVMNGESLQV</sequence>
<proteinExistence type="predicted"/>
<name>A0A1D9QMK2_SCLS1</name>
<reference evidence="3" key="1">
    <citation type="journal article" date="2017" name="Genome Biol. Evol.">
        <title>The complete genome sequence of the phytopathogenic fungus Sclerotinia sclerotiorum reveals insights into the genome architecture of broad host range pathogens.</title>
        <authorList>
            <person name="Derbyshire M."/>
            <person name="Denton-Giles M."/>
            <person name="Hegedus D."/>
            <person name="Seifbarghy S."/>
            <person name="Rollins J."/>
            <person name="van Kan J."/>
            <person name="Seidl M.F."/>
            <person name="Faino L."/>
            <person name="Mbengue M."/>
            <person name="Navaud O."/>
            <person name="Raffaele S."/>
            <person name="Hammond-Kosack K."/>
            <person name="Heard S."/>
            <person name="Oliver R."/>
        </authorList>
    </citation>
    <scope>NUCLEOTIDE SEQUENCE [LARGE SCALE GENOMIC DNA]</scope>
    <source>
        <strain evidence="3">ATCC 18683 / 1980 / Ss-1</strain>
    </source>
</reference>
<dbReference type="Proteomes" id="UP000177798">
    <property type="component" value="Chromosome 16"/>
</dbReference>
<evidence type="ECO:0000313" key="2">
    <source>
        <dbReference type="EMBL" id="APA16157.1"/>
    </source>
</evidence>
<dbReference type="VEuPathDB" id="FungiDB:sscle_16g109270"/>
<accession>A0A1D9QMK2</accession>
<protein>
    <submittedName>
        <fullName evidence="2">Uncharacterized protein</fullName>
    </submittedName>
</protein>
<evidence type="ECO:0000313" key="3">
    <source>
        <dbReference type="Proteomes" id="UP000177798"/>
    </source>
</evidence>
<feature type="region of interest" description="Disordered" evidence="1">
    <location>
        <begin position="1"/>
        <end position="23"/>
    </location>
</feature>
<organism evidence="2 3">
    <name type="scientific">Sclerotinia sclerotiorum (strain ATCC 18683 / 1980 / Ss-1)</name>
    <name type="common">White mold</name>
    <name type="synonym">Whetzelinia sclerotiorum</name>
    <dbReference type="NCBI Taxonomy" id="665079"/>
    <lineage>
        <taxon>Eukaryota</taxon>
        <taxon>Fungi</taxon>
        <taxon>Dikarya</taxon>
        <taxon>Ascomycota</taxon>
        <taxon>Pezizomycotina</taxon>
        <taxon>Leotiomycetes</taxon>
        <taxon>Helotiales</taxon>
        <taxon>Sclerotiniaceae</taxon>
        <taxon>Sclerotinia</taxon>
    </lineage>
</organism>
<dbReference type="OrthoDB" id="10571242at2759"/>
<feature type="compositionally biased region" description="Low complexity" evidence="1">
    <location>
        <begin position="13"/>
        <end position="22"/>
    </location>
</feature>
<dbReference type="EMBL" id="CP017829">
    <property type="protein sequence ID" value="APA16157.1"/>
    <property type="molecule type" value="Genomic_DNA"/>
</dbReference>
<evidence type="ECO:0000256" key="1">
    <source>
        <dbReference type="SAM" id="MobiDB-lite"/>
    </source>
</evidence>
<gene>
    <name evidence="2" type="ORF">sscle_16g109270</name>
</gene>